<dbReference type="GO" id="GO:0006353">
    <property type="term" value="P:DNA-templated transcription termination"/>
    <property type="evidence" value="ECO:0007669"/>
    <property type="project" value="UniProtKB-UniRule"/>
</dbReference>
<dbReference type="Pfam" id="PF01029">
    <property type="entry name" value="NusB"/>
    <property type="match status" value="1"/>
</dbReference>
<sequence>MNPKTKGREIALSVLFAVDLGKNSVPDAFLPFKYESPVSLEYALKLVQGTIENLSDIDEKIKSLLKNWSFERLNAVDKEILRLAIYEIENVVGEDYGIIVFEAVELAKKYGDLNSGDFVNGILRSFLRLRNEEVTT</sequence>
<dbReference type="InterPro" id="IPR006027">
    <property type="entry name" value="NusB_RsmB_TIM44"/>
</dbReference>
<dbReference type="GO" id="GO:0031564">
    <property type="term" value="P:transcription antitermination"/>
    <property type="evidence" value="ECO:0007669"/>
    <property type="project" value="UniProtKB-KW"/>
</dbReference>
<comment type="similarity">
    <text evidence="1 6">Belongs to the NusB family.</text>
</comment>
<dbReference type="EMBL" id="AP012051">
    <property type="protein sequence ID" value="BAL80911.1"/>
    <property type="molecule type" value="Genomic_DNA"/>
</dbReference>
<feature type="domain" description="NusB/RsmB/TIM44" evidence="7">
    <location>
        <begin position="6"/>
        <end position="128"/>
    </location>
</feature>
<evidence type="ECO:0000259" key="7">
    <source>
        <dbReference type="Pfam" id="PF01029"/>
    </source>
</evidence>
<keyword evidence="5 6" id="KW-0804">Transcription</keyword>
<keyword evidence="2 6" id="KW-0889">Transcription antitermination</keyword>
<dbReference type="SUPFAM" id="SSF48013">
    <property type="entry name" value="NusB-like"/>
    <property type="match status" value="1"/>
</dbReference>
<evidence type="ECO:0000313" key="8">
    <source>
        <dbReference type="EMBL" id="BAL80911.1"/>
    </source>
</evidence>
<evidence type="ECO:0000256" key="2">
    <source>
        <dbReference type="ARBA" id="ARBA00022814"/>
    </source>
</evidence>
<dbReference type="NCBIfam" id="TIGR01951">
    <property type="entry name" value="nusB"/>
    <property type="match status" value="1"/>
</dbReference>
<evidence type="ECO:0000256" key="6">
    <source>
        <dbReference type="HAMAP-Rule" id="MF_00073"/>
    </source>
</evidence>
<dbReference type="GO" id="GO:0003723">
    <property type="term" value="F:RNA binding"/>
    <property type="evidence" value="ECO:0007669"/>
    <property type="project" value="UniProtKB-UniRule"/>
</dbReference>
<evidence type="ECO:0000256" key="3">
    <source>
        <dbReference type="ARBA" id="ARBA00022884"/>
    </source>
</evidence>
<dbReference type="AlphaFoldDB" id="A0A7U6GEI2"/>
<gene>
    <name evidence="6 8" type="primary">nusB</name>
    <name evidence="8" type="ordered locus">CSE_07850</name>
</gene>
<reference evidence="8 9" key="1">
    <citation type="submission" date="2011-01" db="EMBL/GenBank/DDBJ databases">
        <title>Whole genome sequence of Caldisericum exile AZM16c01.</title>
        <authorList>
            <person name="Narita-Yamada S."/>
            <person name="Kawakoshi A."/>
            <person name="Nakamura S."/>
            <person name="Sasagawa M."/>
            <person name="Fukada J."/>
            <person name="Sekine M."/>
            <person name="Kato Y."/>
            <person name="Fukai R."/>
            <person name="Sasaki K."/>
            <person name="Hanamaki A."/>
            <person name="Narita H."/>
            <person name="Konno Y."/>
            <person name="Mori K."/>
            <person name="Yamazaki S."/>
            <person name="Suzuki K."/>
            <person name="Fujita N."/>
        </authorList>
    </citation>
    <scope>NUCLEOTIDE SEQUENCE [LARGE SCALE GENOMIC DNA]</scope>
    <source>
        <strain evidence="9">DSM 21853 / NBRC 104410 / AZM16c01</strain>
    </source>
</reference>
<dbReference type="PANTHER" id="PTHR11078:SF3">
    <property type="entry name" value="ANTITERMINATION NUSB DOMAIN-CONTAINING PROTEIN"/>
    <property type="match status" value="1"/>
</dbReference>
<dbReference type="OrthoDB" id="9811381at2"/>
<dbReference type="InterPro" id="IPR035926">
    <property type="entry name" value="NusB-like_sf"/>
</dbReference>
<keyword evidence="3 6" id="KW-0694">RNA-binding</keyword>
<dbReference type="RefSeq" id="WP_014453314.1">
    <property type="nucleotide sequence ID" value="NC_017096.1"/>
</dbReference>
<name>A0A7U6GEI2_CALEA</name>
<dbReference type="HAMAP" id="MF_00073">
    <property type="entry name" value="NusB"/>
    <property type="match status" value="1"/>
</dbReference>
<evidence type="ECO:0000256" key="5">
    <source>
        <dbReference type="ARBA" id="ARBA00023163"/>
    </source>
</evidence>
<proteinExistence type="inferred from homology"/>
<dbReference type="Proteomes" id="UP000004793">
    <property type="component" value="Chromosome"/>
</dbReference>
<protein>
    <recommendedName>
        <fullName evidence="6">Transcription antitermination protein NusB</fullName>
    </recommendedName>
    <alternativeName>
        <fullName evidence="6">Antitermination factor NusB</fullName>
    </alternativeName>
</protein>
<organism evidence="8 9">
    <name type="scientific">Caldisericum exile (strain DSM 21853 / NBRC 104410 / AZM16c01)</name>
    <dbReference type="NCBI Taxonomy" id="511051"/>
    <lineage>
        <taxon>Bacteria</taxon>
        <taxon>Pseudomonadati</taxon>
        <taxon>Caldisericota/Cryosericota group</taxon>
        <taxon>Caldisericota</taxon>
        <taxon>Caldisericia</taxon>
        <taxon>Caldisericales</taxon>
        <taxon>Caldisericaceae</taxon>
        <taxon>Caldisericum</taxon>
    </lineage>
</organism>
<evidence type="ECO:0000256" key="4">
    <source>
        <dbReference type="ARBA" id="ARBA00023015"/>
    </source>
</evidence>
<evidence type="ECO:0000313" key="9">
    <source>
        <dbReference type="Proteomes" id="UP000004793"/>
    </source>
</evidence>
<keyword evidence="9" id="KW-1185">Reference proteome</keyword>
<accession>A0A7U6GEI2</accession>
<dbReference type="GO" id="GO:0005829">
    <property type="term" value="C:cytosol"/>
    <property type="evidence" value="ECO:0007669"/>
    <property type="project" value="TreeGrafter"/>
</dbReference>
<dbReference type="InterPro" id="IPR011605">
    <property type="entry name" value="NusB_fam"/>
</dbReference>
<dbReference type="Gene3D" id="1.10.940.10">
    <property type="entry name" value="NusB-like"/>
    <property type="match status" value="1"/>
</dbReference>
<dbReference type="PANTHER" id="PTHR11078">
    <property type="entry name" value="N UTILIZATION SUBSTANCE PROTEIN B-RELATED"/>
    <property type="match status" value="1"/>
</dbReference>
<keyword evidence="4 6" id="KW-0805">Transcription regulation</keyword>
<evidence type="ECO:0000256" key="1">
    <source>
        <dbReference type="ARBA" id="ARBA00005952"/>
    </source>
</evidence>
<comment type="function">
    <text evidence="6">Involved in transcription antitermination. Required for transcription of ribosomal RNA (rRNA) genes. Binds specifically to the boxA antiterminator sequence of the ribosomal RNA (rrn) operons.</text>
</comment>
<dbReference type="KEGG" id="cex:CSE_07850"/>